<accession>A0A9W7GB97</accession>
<dbReference type="CDD" id="cd09294">
    <property type="entry name" value="SmpB"/>
    <property type="match status" value="1"/>
</dbReference>
<gene>
    <name evidence="4" type="ORF">TrCOL_g13877</name>
</gene>
<dbReference type="InterPro" id="IPR023620">
    <property type="entry name" value="SmpB"/>
</dbReference>
<keyword evidence="2" id="KW-0694">RNA-binding</keyword>
<dbReference type="PANTHER" id="PTHR30308:SF2">
    <property type="entry name" value="SSRA-BINDING PROTEIN"/>
    <property type="match status" value="1"/>
</dbReference>
<dbReference type="OrthoDB" id="4717at2759"/>
<organism evidence="4 5">
    <name type="scientific">Triparma columacea</name>
    <dbReference type="NCBI Taxonomy" id="722753"/>
    <lineage>
        <taxon>Eukaryota</taxon>
        <taxon>Sar</taxon>
        <taxon>Stramenopiles</taxon>
        <taxon>Ochrophyta</taxon>
        <taxon>Bolidophyceae</taxon>
        <taxon>Parmales</taxon>
        <taxon>Triparmaceae</taxon>
        <taxon>Triparma</taxon>
    </lineage>
</organism>
<evidence type="ECO:0000313" key="4">
    <source>
        <dbReference type="EMBL" id="GMI39994.1"/>
    </source>
</evidence>
<evidence type="ECO:0008006" key="6">
    <source>
        <dbReference type="Google" id="ProtNLM"/>
    </source>
</evidence>
<evidence type="ECO:0000313" key="5">
    <source>
        <dbReference type="Proteomes" id="UP001165065"/>
    </source>
</evidence>
<evidence type="ECO:0000256" key="2">
    <source>
        <dbReference type="ARBA" id="ARBA00022884"/>
    </source>
</evidence>
<sequence length="192" mass="22102">MSSTSRSTTTTTTRNTKTLLQAVPNNNNNNNNKRPTTKKTKRYYKQISYNRKARRNYEIIDTLEVGLSLLGSEVKSARSGTVSISEAYLQSSGSSLLLHNSYFGNVDTCMVPHEPRRVRRVLVHKEEARRLGKKCEQQGYTLVVLKVYFNDDSRIKMEVALGKGKNVRDKRADIKDRDIKRETQRTIKNFNR</sequence>
<dbReference type="NCBIfam" id="NF003843">
    <property type="entry name" value="PRK05422.1"/>
    <property type="match status" value="1"/>
</dbReference>
<dbReference type="Gene3D" id="2.40.280.10">
    <property type="match status" value="1"/>
</dbReference>
<evidence type="ECO:0000256" key="1">
    <source>
        <dbReference type="ARBA" id="ARBA00022490"/>
    </source>
</evidence>
<reference evidence="5" key="1">
    <citation type="journal article" date="2023" name="Commun. Biol.">
        <title>Genome analysis of Parmales, the sister group of diatoms, reveals the evolutionary specialization of diatoms from phago-mixotrophs to photoautotrophs.</title>
        <authorList>
            <person name="Ban H."/>
            <person name="Sato S."/>
            <person name="Yoshikawa S."/>
            <person name="Yamada K."/>
            <person name="Nakamura Y."/>
            <person name="Ichinomiya M."/>
            <person name="Sato N."/>
            <person name="Blanc-Mathieu R."/>
            <person name="Endo H."/>
            <person name="Kuwata A."/>
            <person name="Ogata H."/>
        </authorList>
    </citation>
    <scope>NUCLEOTIDE SEQUENCE [LARGE SCALE GENOMIC DNA]</scope>
</reference>
<dbReference type="AlphaFoldDB" id="A0A9W7GB97"/>
<dbReference type="NCBIfam" id="TIGR00086">
    <property type="entry name" value="smpB"/>
    <property type="match status" value="1"/>
</dbReference>
<dbReference type="GO" id="GO:0003723">
    <property type="term" value="F:RNA binding"/>
    <property type="evidence" value="ECO:0007669"/>
    <property type="project" value="UniProtKB-KW"/>
</dbReference>
<keyword evidence="5" id="KW-1185">Reference proteome</keyword>
<dbReference type="GO" id="GO:0005829">
    <property type="term" value="C:cytosol"/>
    <property type="evidence" value="ECO:0007669"/>
    <property type="project" value="TreeGrafter"/>
</dbReference>
<name>A0A9W7GB97_9STRA</name>
<dbReference type="HAMAP" id="MF_00023">
    <property type="entry name" value="SmpB"/>
    <property type="match status" value="1"/>
</dbReference>
<keyword evidence="1" id="KW-0963">Cytoplasm</keyword>
<comment type="caution">
    <text evidence="4">The sequence shown here is derived from an EMBL/GenBank/DDBJ whole genome shotgun (WGS) entry which is preliminary data.</text>
</comment>
<dbReference type="EMBL" id="BRYA01000116">
    <property type="protein sequence ID" value="GMI39994.1"/>
    <property type="molecule type" value="Genomic_DNA"/>
</dbReference>
<dbReference type="InterPro" id="IPR000037">
    <property type="entry name" value="SsrA-bd_prot"/>
</dbReference>
<dbReference type="GO" id="GO:0070930">
    <property type="term" value="P:trans-translation-dependent protein tagging"/>
    <property type="evidence" value="ECO:0007669"/>
    <property type="project" value="TreeGrafter"/>
</dbReference>
<dbReference type="Pfam" id="PF01668">
    <property type="entry name" value="SmpB"/>
    <property type="match status" value="1"/>
</dbReference>
<proteinExistence type="inferred from homology"/>
<feature type="compositionally biased region" description="Low complexity" evidence="3">
    <location>
        <begin position="1"/>
        <end position="34"/>
    </location>
</feature>
<dbReference type="PANTHER" id="PTHR30308">
    <property type="entry name" value="TMRNA-BINDING COMPONENT OF TRANS-TRANSLATION TAGGING COMPLEX"/>
    <property type="match status" value="1"/>
</dbReference>
<protein>
    <recommendedName>
        <fullName evidence="6">SsrA-binding protein</fullName>
    </recommendedName>
</protein>
<feature type="region of interest" description="Disordered" evidence="3">
    <location>
        <begin position="1"/>
        <end position="41"/>
    </location>
</feature>
<dbReference type="SUPFAM" id="SSF74982">
    <property type="entry name" value="Small protein B (SmpB)"/>
    <property type="match status" value="1"/>
</dbReference>
<evidence type="ECO:0000256" key="3">
    <source>
        <dbReference type="SAM" id="MobiDB-lite"/>
    </source>
</evidence>
<dbReference type="Proteomes" id="UP001165065">
    <property type="component" value="Unassembled WGS sequence"/>
</dbReference>